<dbReference type="AlphaFoldDB" id="A0A3P3RMI3"/>
<feature type="domain" description="Metallo-beta-lactamase" evidence="1">
    <location>
        <begin position="32"/>
        <end position="164"/>
    </location>
</feature>
<accession>A0A3P3RMI3</accession>
<dbReference type="InterPro" id="IPR001279">
    <property type="entry name" value="Metallo-B-lactamas"/>
</dbReference>
<protein>
    <submittedName>
        <fullName evidence="2">MBL fold metallo-hydrolase</fullName>
    </submittedName>
</protein>
<dbReference type="InterPro" id="IPR050855">
    <property type="entry name" value="NDM-1-like"/>
</dbReference>
<name>A0A3P3RMI3_9EURY</name>
<proteinExistence type="predicted"/>
<dbReference type="Gene3D" id="3.60.15.10">
    <property type="entry name" value="Ribonuclease Z/Hydroxyacylglutathione hydrolase-like"/>
    <property type="match status" value="2"/>
</dbReference>
<keyword evidence="3" id="KW-1185">Reference proteome</keyword>
<dbReference type="PANTHER" id="PTHR42951">
    <property type="entry name" value="METALLO-BETA-LACTAMASE DOMAIN-CONTAINING"/>
    <property type="match status" value="1"/>
</dbReference>
<dbReference type="Proteomes" id="UP000282322">
    <property type="component" value="Unassembled WGS sequence"/>
</dbReference>
<comment type="caution">
    <text evidence="2">The sequence shown here is derived from an EMBL/GenBank/DDBJ whole genome shotgun (WGS) entry which is preliminary data.</text>
</comment>
<dbReference type="Pfam" id="PF00753">
    <property type="entry name" value="Lactamase_B"/>
    <property type="match status" value="1"/>
</dbReference>
<dbReference type="SMART" id="SM00849">
    <property type="entry name" value="Lactamase_B"/>
    <property type="match status" value="1"/>
</dbReference>
<dbReference type="EMBL" id="RRCH01000002">
    <property type="protein sequence ID" value="RRJ34059.1"/>
    <property type="molecule type" value="Genomic_DNA"/>
</dbReference>
<dbReference type="RefSeq" id="WP_124953229.1">
    <property type="nucleotide sequence ID" value="NZ_RRCH01000002.1"/>
</dbReference>
<evidence type="ECO:0000259" key="1">
    <source>
        <dbReference type="SMART" id="SM00849"/>
    </source>
</evidence>
<evidence type="ECO:0000313" key="3">
    <source>
        <dbReference type="Proteomes" id="UP000282322"/>
    </source>
</evidence>
<dbReference type="OrthoDB" id="197151at2157"/>
<dbReference type="SUPFAM" id="SSF56281">
    <property type="entry name" value="Metallo-hydrolase/oxidoreductase"/>
    <property type="match status" value="1"/>
</dbReference>
<sequence length="170" mass="18798">MPAPTEVVDDVYDITTREEPRDKRYRVFFSTKATPTLVDTGLQDTTEAVLDGIVDVGVEPERVIITHDHGDHVGGFDAVVERYDPETWVPEKTSLETDHTPDHLYGDQIGRFTAVHVPGHTKHNHALIDEDAGVAIMGDTVFGADHRGLPTGYFHHLPAVYSDDPRAAAF</sequence>
<gene>
    <name evidence="2" type="ORF">EIK79_00715</name>
</gene>
<evidence type="ECO:0000313" key="2">
    <source>
        <dbReference type="EMBL" id="RRJ34059.1"/>
    </source>
</evidence>
<reference evidence="2 3" key="1">
    <citation type="submission" date="2018-11" db="EMBL/GenBank/DDBJ databases">
        <title>Taxonoimc description of Halomarina strain SPP-AMP-1.</title>
        <authorList>
            <person name="Pal Y."/>
            <person name="Srinivasana K."/>
            <person name="Verma A."/>
            <person name="Kumar P."/>
        </authorList>
    </citation>
    <scope>NUCLEOTIDE SEQUENCE [LARGE SCALE GENOMIC DNA]</scope>
    <source>
        <strain evidence="2 3">SPP-AMP-1</strain>
    </source>
</reference>
<organism evidence="2 3">
    <name type="scientific">Halocatena pleomorpha</name>
    <dbReference type="NCBI Taxonomy" id="1785090"/>
    <lineage>
        <taxon>Archaea</taxon>
        <taxon>Methanobacteriati</taxon>
        <taxon>Methanobacteriota</taxon>
        <taxon>Stenosarchaea group</taxon>
        <taxon>Halobacteria</taxon>
        <taxon>Halobacteriales</taxon>
        <taxon>Natronomonadaceae</taxon>
        <taxon>Halocatena</taxon>
    </lineage>
</organism>
<dbReference type="InterPro" id="IPR036866">
    <property type="entry name" value="RibonucZ/Hydroxyglut_hydro"/>
</dbReference>